<dbReference type="OrthoDB" id="5771317at2"/>
<evidence type="ECO:0000313" key="4">
    <source>
        <dbReference type="Proteomes" id="UP000283077"/>
    </source>
</evidence>
<comment type="caution">
    <text evidence="3">The sequence shown here is derived from an EMBL/GenBank/DDBJ whole genome shotgun (WGS) entry which is preliminary data.</text>
</comment>
<accession>A0A437QCB5</accession>
<feature type="coiled-coil region" evidence="1">
    <location>
        <begin position="86"/>
        <end position="163"/>
    </location>
</feature>
<evidence type="ECO:0000313" key="3">
    <source>
        <dbReference type="EMBL" id="RVU32013.1"/>
    </source>
</evidence>
<keyword evidence="1" id="KW-0175">Coiled coil</keyword>
<dbReference type="AlphaFoldDB" id="A0A437QCB5"/>
<proteinExistence type="predicted"/>
<name>A0A437QCB5_9GAMM</name>
<organism evidence="3 4">
    <name type="scientific">Rheinheimera riviphila</name>
    <dbReference type="NCBI Taxonomy" id="1834037"/>
    <lineage>
        <taxon>Bacteria</taxon>
        <taxon>Pseudomonadati</taxon>
        <taxon>Pseudomonadota</taxon>
        <taxon>Gammaproteobacteria</taxon>
        <taxon>Chromatiales</taxon>
        <taxon>Chromatiaceae</taxon>
        <taxon>Rheinheimera</taxon>
    </lineage>
</organism>
<feature type="region of interest" description="Disordered" evidence="2">
    <location>
        <begin position="31"/>
        <end position="70"/>
    </location>
</feature>
<dbReference type="RefSeq" id="WP_127700965.1">
    <property type="nucleotide sequence ID" value="NZ_SACS01000031.1"/>
</dbReference>
<evidence type="ECO:0000256" key="2">
    <source>
        <dbReference type="SAM" id="MobiDB-lite"/>
    </source>
</evidence>
<evidence type="ECO:0000256" key="1">
    <source>
        <dbReference type="SAM" id="Coils"/>
    </source>
</evidence>
<dbReference type="Proteomes" id="UP000283077">
    <property type="component" value="Unassembled WGS sequence"/>
</dbReference>
<reference evidence="3 4" key="1">
    <citation type="submission" date="2019-01" db="EMBL/GenBank/DDBJ databases">
        <authorList>
            <person name="Chen W.-M."/>
        </authorList>
    </citation>
    <scope>NUCLEOTIDE SEQUENCE [LARGE SCALE GENOMIC DNA]</scope>
    <source>
        <strain evidence="3 4">KYPC3</strain>
    </source>
</reference>
<feature type="compositionally biased region" description="Low complexity" evidence="2">
    <location>
        <begin position="31"/>
        <end position="69"/>
    </location>
</feature>
<protein>
    <submittedName>
        <fullName evidence="3">Uncharacterized protein</fullName>
    </submittedName>
</protein>
<dbReference type="EMBL" id="SACS01000031">
    <property type="protein sequence ID" value="RVU32013.1"/>
    <property type="molecule type" value="Genomic_DNA"/>
</dbReference>
<sequence>MNIAGLTGHHYLMQFTAPADEAKDIEFQRQQAAAVADAQAANSATSTTSSTSAQSGADQSASDQSTSQQNESFINQMLEQLIAKRIGLDKKKLDEIKAEIEKLQQQRDALAEQVDTNPKGAQQLTQIDNKIAAMTKMMEELIAQDLERRTKQEQQQLHAENAKNTLVQKYQQLV</sequence>
<keyword evidence="4" id="KW-1185">Reference proteome</keyword>
<gene>
    <name evidence="3" type="ORF">EOE67_19055</name>
</gene>